<dbReference type="EMBL" id="FNPC01000009">
    <property type="protein sequence ID" value="SDY74267.1"/>
    <property type="molecule type" value="Genomic_DNA"/>
</dbReference>
<evidence type="ECO:0000313" key="1">
    <source>
        <dbReference type="EMBL" id="SDY74267.1"/>
    </source>
</evidence>
<protein>
    <submittedName>
        <fullName evidence="1">Uncharacterized protein</fullName>
    </submittedName>
</protein>
<organism evidence="1 2">
    <name type="scientific">Halopenitus persicus</name>
    <dbReference type="NCBI Taxonomy" id="1048396"/>
    <lineage>
        <taxon>Archaea</taxon>
        <taxon>Methanobacteriati</taxon>
        <taxon>Methanobacteriota</taxon>
        <taxon>Stenosarchaea group</taxon>
        <taxon>Halobacteria</taxon>
        <taxon>Halobacteriales</taxon>
        <taxon>Haloferacaceae</taxon>
        <taxon>Halopenitus</taxon>
    </lineage>
</organism>
<proteinExistence type="predicted"/>
<reference evidence="2" key="1">
    <citation type="submission" date="2016-10" db="EMBL/GenBank/DDBJ databases">
        <authorList>
            <person name="Varghese N."/>
            <person name="Submissions S."/>
        </authorList>
    </citation>
    <scope>NUCLEOTIDE SEQUENCE [LARGE SCALE GENOMIC DNA]</scope>
    <source>
        <strain evidence="2">DC30,IBRC 10041,KCTC 4046</strain>
    </source>
</reference>
<name>A0A1H3MC39_9EURY</name>
<dbReference type="Proteomes" id="UP000199079">
    <property type="component" value="Unassembled WGS sequence"/>
</dbReference>
<keyword evidence="2" id="KW-1185">Reference proteome</keyword>
<evidence type="ECO:0000313" key="2">
    <source>
        <dbReference type="Proteomes" id="UP000199079"/>
    </source>
</evidence>
<gene>
    <name evidence="1" type="ORF">SAMN05216564_10939</name>
</gene>
<accession>A0A1H3MC39</accession>
<dbReference type="RefSeq" id="WP_176819500.1">
    <property type="nucleotide sequence ID" value="NZ_FNPC01000009.1"/>
</dbReference>
<sequence>MQVSVVICTYTMDRYEVFTEAVENALSTSIHTSASEQIAFATTIAGE</sequence>
<dbReference type="AlphaFoldDB" id="A0A1H3MC39"/>
<dbReference type="OrthoDB" id="324632at2157"/>